<organism evidence="3 4">
    <name type="scientific">Antribacter soli</name>
    <dbReference type="NCBI Taxonomy" id="2910976"/>
    <lineage>
        <taxon>Bacteria</taxon>
        <taxon>Bacillati</taxon>
        <taxon>Actinomycetota</taxon>
        <taxon>Actinomycetes</taxon>
        <taxon>Micrococcales</taxon>
        <taxon>Promicromonosporaceae</taxon>
        <taxon>Antribacter</taxon>
    </lineage>
</organism>
<sequence length="906" mass="95762">MGSGYGSLSLVGRRGGPHRADLWWTVRSVWRAPVPDQGGARDDGAPRPPATPAALLDPALEVVPFTGREPELSDLLAWARKGRGTGVRLVTGPGGVGKTRLAVELSRRLVRSGWAVLAVPDGGEADAVTDALGLRARRVLIVVDRAESRPGLAQLLRDAAVARGTVRVLLLARTAGEWWERLETDELAVRRLLADAQAGTDLDPRLTEDQDDAAVVLAAAIALAAALGRPVPASHVVGSSGARVLDLHATALARVLGGGPGGLGDLARLLWRDDGGQAAALASLVGSAPGGDPSAGPLQPDALAEHVVVSALGGLPPGTVGAALDAAPTASVHPAFRAATLLVRAAAERSGRPDELRATVELLGEAVDRLPDDLELLTTVFGALPGRSLATAPLRVSVRERTLGLVPEGVTEERAAALRELGMALGRSGRAAEAVPVKTQAVELLRELADRDSCRFLPRLALALRDLGLSYQDVGRLEDARAVQQEAVALLRDLVEREPGVHEGHLASVLTWLGATYWELGRAEAAYAPSREAVVLLRTQVQRSPGRFLPELGYALGNLGIRLSGLGRVHEALAPTEESVQILRALARDNPDAYQSYLAAALAQLGVRLAQVGQVARAVPPTEEAVAIRRDLARSNPGYLPFLARVLSNLGGLYSVLGRTGEALSAGREAVATCRDLVRTMPERFRPELADALSNLGVTYSRLARPIEALAAEREALSVRRELAERSPGRHLPDLAASLSNLGVRYSELGRPEDALEPTMEAVTIRRRLAGQVPGRFGPDLADALLNLGATYADLNRPQDALGPTTEALAVRRILASSNPGRFGPDLAAALTNQAAQLADNRRFVEALAPAREAVELRRELVRAGHDLHRAGLARSLSVLARIGDELGHADDARRARDEAERLQPA</sequence>
<dbReference type="Gene3D" id="1.25.40.10">
    <property type="entry name" value="Tetratricopeptide repeat domain"/>
    <property type="match status" value="3"/>
</dbReference>
<dbReference type="SUPFAM" id="SSF48452">
    <property type="entry name" value="TPR-like"/>
    <property type="match status" value="3"/>
</dbReference>
<dbReference type="Gene3D" id="3.40.50.300">
    <property type="entry name" value="P-loop containing nucleotide triphosphate hydrolases"/>
    <property type="match status" value="1"/>
</dbReference>
<feature type="domain" description="Novel STAND NTPase 5" evidence="2">
    <location>
        <begin position="75"/>
        <end position="182"/>
    </location>
</feature>
<reference evidence="3" key="1">
    <citation type="submission" date="2022-01" db="EMBL/GenBank/DDBJ databases">
        <title>Antribacter sp. nov., isolated from Guizhou of China.</title>
        <authorList>
            <person name="Chengliang C."/>
            <person name="Ya Z."/>
        </authorList>
    </citation>
    <scope>NUCLEOTIDE SEQUENCE</scope>
    <source>
        <strain evidence="3">KLBMP 9083</strain>
    </source>
</reference>
<evidence type="ECO:0000259" key="2">
    <source>
        <dbReference type="Pfam" id="PF25199"/>
    </source>
</evidence>
<dbReference type="PANTHER" id="PTHR19959">
    <property type="entry name" value="KINESIN LIGHT CHAIN"/>
    <property type="match status" value="1"/>
</dbReference>
<gene>
    <name evidence="3" type="ORF">L1785_13185</name>
</gene>
<dbReference type="PANTHER" id="PTHR19959:SF119">
    <property type="entry name" value="FUNGAL LIPASE-LIKE DOMAIN-CONTAINING PROTEIN"/>
    <property type="match status" value="1"/>
</dbReference>
<dbReference type="InterPro" id="IPR057574">
    <property type="entry name" value="nSTAND_NTPase5_dom"/>
</dbReference>
<dbReference type="AlphaFoldDB" id="A0AA41QF11"/>
<evidence type="ECO:0000313" key="3">
    <source>
        <dbReference type="EMBL" id="MCF4121931.1"/>
    </source>
</evidence>
<dbReference type="RefSeq" id="WP_236089726.1">
    <property type="nucleotide sequence ID" value="NZ_JAKGSG010000035.1"/>
</dbReference>
<dbReference type="SUPFAM" id="SSF52540">
    <property type="entry name" value="P-loop containing nucleoside triphosphate hydrolases"/>
    <property type="match status" value="1"/>
</dbReference>
<evidence type="ECO:0000256" key="1">
    <source>
        <dbReference type="SAM" id="MobiDB-lite"/>
    </source>
</evidence>
<feature type="region of interest" description="Disordered" evidence="1">
    <location>
        <begin position="34"/>
        <end position="53"/>
    </location>
</feature>
<evidence type="ECO:0000313" key="4">
    <source>
        <dbReference type="Proteomes" id="UP001165405"/>
    </source>
</evidence>
<dbReference type="Pfam" id="PF13374">
    <property type="entry name" value="TPR_10"/>
    <property type="match status" value="5"/>
</dbReference>
<dbReference type="InterPro" id="IPR027417">
    <property type="entry name" value="P-loop_NTPase"/>
</dbReference>
<accession>A0AA41QF11</accession>
<dbReference type="InterPro" id="IPR019734">
    <property type="entry name" value="TPR_rpt"/>
</dbReference>
<comment type="caution">
    <text evidence="3">The sequence shown here is derived from an EMBL/GenBank/DDBJ whole genome shotgun (WGS) entry which is preliminary data.</text>
</comment>
<protein>
    <submittedName>
        <fullName evidence="3">Tetratricopeptide repeat protein</fullName>
    </submittedName>
</protein>
<name>A0AA41QF11_9MICO</name>
<dbReference type="Proteomes" id="UP001165405">
    <property type="component" value="Unassembled WGS sequence"/>
</dbReference>
<dbReference type="SMART" id="SM00028">
    <property type="entry name" value="TPR"/>
    <property type="match status" value="8"/>
</dbReference>
<keyword evidence="4" id="KW-1185">Reference proteome</keyword>
<dbReference type="EMBL" id="JAKGSG010000035">
    <property type="protein sequence ID" value="MCF4121931.1"/>
    <property type="molecule type" value="Genomic_DNA"/>
</dbReference>
<dbReference type="InterPro" id="IPR011990">
    <property type="entry name" value="TPR-like_helical_dom_sf"/>
</dbReference>
<dbReference type="Pfam" id="PF25199">
    <property type="entry name" value="nSTAND_NTPase5"/>
    <property type="match status" value="1"/>
</dbReference>
<proteinExistence type="predicted"/>